<dbReference type="Proteomes" id="UP001152795">
    <property type="component" value="Unassembled WGS sequence"/>
</dbReference>
<comment type="caution">
    <text evidence="3">The sequence shown here is derived from an EMBL/GenBank/DDBJ whole genome shotgun (WGS) entry which is preliminary data.</text>
</comment>
<reference evidence="3" key="1">
    <citation type="submission" date="2020-04" db="EMBL/GenBank/DDBJ databases">
        <authorList>
            <person name="Alioto T."/>
            <person name="Alioto T."/>
            <person name="Gomez Garrido J."/>
        </authorList>
    </citation>
    <scope>NUCLEOTIDE SEQUENCE</scope>
    <source>
        <strain evidence="3">A484AB</strain>
    </source>
</reference>
<gene>
    <name evidence="3" type="ORF">PACLA_8A038204</name>
</gene>
<feature type="compositionally biased region" description="Acidic residues" evidence="2">
    <location>
        <begin position="55"/>
        <end position="64"/>
    </location>
</feature>
<evidence type="ECO:0000313" key="3">
    <source>
        <dbReference type="EMBL" id="CAB3977113.1"/>
    </source>
</evidence>
<keyword evidence="1" id="KW-0175">Coiled coil</keyword>
<evidence type="ECO:0000256" key="1">
    <source>
        <dbReference type="SAM" id="Coils"/>
    </source>
</evidence>
<evidence type="ECO:0000313" key="4">
    <source>
        <dbReference type="Proteomes" id="UP001152795"/>
    </source>
</evidence>
<evidence type="ECO:0000256" key="2">
    <source>
        <dbReference type="SAM" id="MobiDB-lite"/>
    </source>
</evidence>
<feature type="non-terminal residue" evidence="3">
    <location>
        <position position="184"/>
    </location>
</feature>
<dbReference type="AlphaFoldDB" id="A0A6S7FK04"/>
<dbReference type="EMBL" id="CACRXK020000029">
    <property type="protein sequence ID" value="CAB3977113.1"/>
    <property type="molecule type" value="Genomic_DNA"/>
</dbReference>
<organism evidence="3 4">
    <name type="scientific">Paramuricea clavata</name>
    <name type="common">Red gorgonian</name>
    <name type="synonym">Violescent sea-whip</name>
    <dbReference type="NCBI Taxonomy" id="317549"/>
    <lineage>
        <taxon>Eukaryota</taxon>
        <taxon>Metazoa</taxon>
        <taxon>Cnidaria</taxon>
        <taxon>Anthozoa</taxon>
        <taxon>Octocorallia</taxon>
        <taxon>Malacalcyonacea</taxon>
        <taxon>Plexauridae</taxon>
        <taxon>Paramuricea</taxon>
    </lineage>
</organism>
<feature type="coiled-coil region" evidence="1">
    <location>
        <begin position="132"/>
        <end position="171"/>
    </location>
</feature>
<name>A0A6S7FK04_PARCT</name>
<sequence>SKSQVMIKAMKWTDQHDLELIKEILTERPFDNPKAKKYKKKEREEINASGIGTDEPSELEDAIEEAVALFGSQEEDREKEKTAKDEDRSQAEDVRLVALETARETAKRKASGNDSFRAKKTAVVEFLRDKANQDIEYRNKELEHKTKELEVRKQELAIRSKELEAQTQQNQNLLNTLLEFAKNR</sequence>
<keyword evidence="4" id="KW-1185">Reference proteome</keyword>
<protein>
    <submittedName>
        <fullName evidence="3">Uncharacterized protein</fullName>
    </submittedName>
</protein>
<feature type="region of interest" description="Disordered" evidence="2">
    <location>
        <begin position="34"/>
        <end position="94"/>
    </location>
</feature>
<feature type="compositionally biased region" description="Basic and acidic residues" evidence="2">
    <location>
        <begin position="74"/>
        <end position="94"/>
    </location>
</feature>
<dbReference type="OrthoDB" id="5969387at2759"/>
<accession>A0A6S7FK04</accession>
<proteinExistence type="predicted"/>